<evidence type="ECO:0000313" key="3">
    <source>
        <dbReference type="RefSeq" id="XP_065663135.1"/>
    </source>
</evidence>
<feature type="transmembrane region" description="Helical" evidence="1">
    <location>
        <begin position="215"/>
        <end position="234"/>
    </location>
</feature>
<accession>A0ABM4CMT5</accession>
<dbReference type="Proteomes" id="UP001652625">
    <property type="component" value="Chromosome 10"/>
</dbReference>
<evidence type="ECO:0000256" key="1">
    <source>
        <dbReference type="SAM" id="Phobius"/>
    </source>
</evidence>
<keyword evidence="1" id="KW-0812">Transmembrane</keyword>
<keyword evidence="1" id="KW-1133">Transmembrane helix</keyword>
<protein>
    <submittedName>
        <fullName evidence="3">Uncharacterized protein LOC105850279 isoform X3</fullName>
    </submittedName>
</protein>
<reference evidence="3" key="1">
    <citation type="submission" date="2025-08" db="UniProtKB">
        <authorList>
            <consortium name="RefSeq"/>
        </authorList>
    </citation>
    <scope>IDENTIFICATION</scope>
</reference>
<name>A0ABM4CMT5_HYDVU</name>
<keyword evidence="1" id="KW-0472">Membrane</keyword>
<sequence length="249" mass="28417">MNNSCFAEADQFLTELNKCLTIVLNEGYDTKNENEQDARIDKDRELSLYEDQPYGVSALYNNCNDRIPLSTSCPENSENTPSQACNCDENFINKPCLHNRFNNLAFSEEVNAKSDFVKTELTEIEKSEEVLTPPNLKPTYVELVTKVNYLSPSESLRRKQLPTYLSLSSEFLFDEPPRYELVTGKQLKSQLEFLPSTSPPTSVRQQTQQSRKRKLSIIIMIFLIIILGIVFFVLSKKLFSSNQNNGNSS</sequence>
<dbReference type="RefSeq" id="XP_065663135.1">
    <property type="nucleotide sequence ID" value="XM_065807063.1"/>
</dbReference>
<dbReference type="GeneID" id="105850279"/>
<organism evidence="2 3">
    <name type="scientific">Hydra vulgaris</name>
    <name type="common">Hydra</name>
    <name type="synonym">Hydra attenuata</name>
    <dbReference type="NCBI Taxonomy" id="6087"/>
    <lineage>
        <taxon>Eukaryota</taxon>
        <taxon>Metazoa</taxon>
        <taxon>Cnidaria</taxon>
        <taxon>Hydrozoa</taxon>
        <taxon>Hydroidolina</taxon>
        <taxon>Anthoathecata</taxon>
        <taxon>Aplanulata</taxon>
        <taxon>Hydridae</taxon>
        <taxon>Hydra</taxon>
    </lineage>
</organism>
<keyword evidence="2" id="KW-1185">Reference proteome</keyword>
<evidence type="ECO:0000313" key="2">
    <source>
        <dbReference type="Proteomes" id="UP001652625"/>
    </source>
</evidence>
<gene>
    <name evidence="3" type="primary">LOC105850279</name>
</gene>
<proteinExistence type="predicted"/>